<evidence type="ECO:0000313" key="2">
    <source>
        <dbReference type="EMBL" id="QIS08776.1"/>
    </source>
</evidence>
<feature type="domain" description="Rv3651-like N-terminal" evidence="1">
    <location>
        <begin position="14"/>
        <end position="118"/>
    </location>
</feature>
<dbReference type="RefSeq" id="WP_167471971.1">
    <property type="nucleotide sequence ID" value="NZ_CP046172.1"/>
</dbReference>
<proteinExistence type="predicted"/>
<evidence type="ECO:0000313" key="3">
    <source>
        <dbReference type="Proteomes" id="UP000503540"/>
    </source>
</evidence>
<dbReference type="AlphaFoldDB" id="A0A6G9Y6T0"/>
<dbReference type="EMBL" id="CP046172">
    <property type="protein sequence ID" value="QIS08776.1"/>
    <property type="molecule type" value="Genomic_DNA"/>
</dbReference>
<sequence length="361" mass="40576">MCITRKVKAARTPWTVVETLDPAVDPTVVSHGGVGRDFVVLERFLQRAINAARMGTAITPDSVSRHIVATRDRGEPTNALFGQGKNKWVLHTLPVMGPQNRVHGVQFWLGPVDEDPPEPHRVTGVTWDLPNKLVHLTADCTRMSGTPDEKFTPELPLAMFWRSTTRFDHHEAVFNLLYNPHPHGRLQSTGTVQHADGHEMLWQATIRARHDHEAIGAWALLEDLTSDAARPLHPTLEQEAFREYHRTAGTYLGVVHIADGTVVTWLTDPPPWIDWNHAPDEIFPPEDRARLATAVAPDEGVVRALNHEMGYTPTRIVLSPYRGCRGKRLAIGQFFRADDAPAHGRDYHANLQHRKPNPNER</sequence>
<dbReference type="Pfam" id="PF18007">
    <property type="entry name" value="Rv3651-like_N"/>
    <property type="match status" value="1"/>
</dbReference>
<organism evidence="2 3">
    <name type="scientific">Nocardia arthritidis</name>
    <dbReference type="NCBI Taxonomy" id="228602"/>
    <lineage>
        <taxon>Bacteria</taxon>
        <taxon>Bacillati</taxon>
        <taxon>Actinomycetota</taxon>
        <taxon>Actinomycetes</taxon>
        <taxon>Mycobacteriales</taxon>
        <taxon>Nocardiaceae</taxon>
        <taxon>Nocardia</taxon>
    </lineage>
</organism>
<name>A0A6G9Y6T0_9NOCA</name>
<keyword evidence="3" id="KW-1185">Reference proteome</keyword>
<dbReference type="Proteomes" id="UP000503540">
    <property type="component" value="Chromosome"/>
</dbReference>
<dbReference type="KEGG" id="nah:F5544_04310"/>
<accession>A0A6G9Y6T0</accession>
<protein>
    <recommendedName>
        <fullName evidence="1">Rv3651-like N-terminal domain-containing protein</fullName>
    </recommendedName>
</protein>
<reference evidence="2 3" key="1">
    <citation type="journal article" date="2019" name="ACS Chem. Biol.">
        <title>Identification and Mobilization of a Cryptic Antibiotic Biosynthesis Gene Locus from a Human-Pathogenic Nocardia Isolate.</title>
        <authorList>
            <person name="Herisse M."/>
            <person name="Ishida K."/>
            <person name="Porter J.L."/>
            <person name="Howden B."/>
            <person name="Hertweck C."/>
            <person name="Stinear T.P."/>
            <person name="Pidot S.J."/>
        </authorList>
    </citation>
    <scope>NUCLEOTIDE SEQUENCE [LARGE SCALE GENOMIC DNA]</scope>
    <source>
        <strain evidence="2 3">AUSMDU00012717</strain>
    </source>
</reference>
<evidence type="ECO:0000259" key="1">
    <source>
        <dbReference type="Pfam" id="PF18007"/>
    </source>
</evidence>
<gene>
    <name evidence="2" type="ORF">F5544_04310</name>
</gene>
<dbReference type="InterPro" id="IPR041458">
    <property type="entry name" value="Rv3651-like_N"/>
</dbReference>